<dbReference type="GO" id="GO:0016874">
    <property type="term" value="F:ligase activity"/>
    <property type="evidence" value="ECO:0007669"/>
    <property type="project" value="UniProtKB-KW"/>
</dbReference>
<protein>
    <submittedName>
        <fullName evidence="1">Amidoligase enzyme</fullName>
    </submittedName>
</protein>
<gene>
    <name evidence="1" type="ORF">UFOVP249_7</name>
</gene>
<accession>A0A6J5LFB0</accession>
<organism evidence="1">
    <name type="scientific">uncultured Caudovirales phage</name>
    <dbReference type="NCBI Taxonomy" id="2100421"/>
    <lineage>
        <taxon>Viruses</taxon>
        <taxon>Duplodnaviria</taxon>
        <taxon>Heunggongvirae</taxon>
        <taxon>Uroviricota</taxon>
        <taxon>Caudoviricetes</taxon>
        <taxon>Peduoviridae</taxon>
        <taxon>Maltschvirus</taxon>
        <taxon>Maltschvirus maltsch</taxon>
    </lineage>
</organism>
<sequence length="255" mass="29546">MTRIHEFFALKANEFDSVSCFIAGMECEIESVSSKNAFLGFEVTTDNSLRNEGVEFISVPLQTDELLSCFKNLHAHITYYDKAVAFSPRTSTHVHINCRTLSPAQARQLVLFYALFEEFFFAFVEPSRRSNIHCVPLTETFLPQIYKHPINAMVDHWHKYTALNILPLTKYGTIEFRHLQGTDDVVLVKQWLSCLEQLWSLAQKDTITAHALTDEVRLKQWWSYIFKDCPQILALEPSFYNVIRNNLMDVKLSLI</sequence>
<dbReference type="InterPro" id="IPR022025">
    <property type="entry name" value="Amidoligase_2"/>
</dbReference>
<dbReference type="Pfam" id="PF12224">
    <property type="entry name" value="Amidoligase_2"/>
    <property type="match status" value="1"/>
</dbReference>
<evidence type="ECO:0000313" key="1">
    <source>
        <dbReference type="EMBL" id="CAB4132755.1"/>
    </source>
</evidence>
<proteinExistence type="predicted"/>
<dbReference type="EMBL" id="LR796268">
    <property type="protein sequence ID" value="CAB4132755.1"/>
    <property type="molecule type" value="Genomic_DNA"/>
</dbReference>
<name>A0A6J5LFB0_9CAUD</name>
<keyword evidence="1" id="KW-0436">Ligase</keyword>
<reference evidence="1" key="1">
    <citation type="submission" date="2020-04" db="EMBL/GenBank/DDBJ databases">
        <authorList>
            <person name="Chiriac C."/>
            <person name="Salcher M."/>
            <person name="Ghai R."/>
            <person name="Kavagutti S V."/>
        </authorList>
    </citation>
    <scope>NUCLEOTIDE SEQUENCE</scope>
</reference>